<dbReference type="EMBL" id="CAFZ01001179">
    <property type="protein sequence ID" value="CCA77004.1"/>
    <property type="molecule type" value="Genomic_DNA"/>
</dbReference>
<dbReference type="HOGENOM" id="CLU_2723116_0_0_1"/>
<gene>
    <name evidence="1" type="ORF">PIIN_10989</name>
</gene>
<comment type="caution">
    <text evidence="1">The sequence shown here is derived from an EMBL/GenBank/DDBJ whole genome shotgun (WGS) entry which is preliminary data.</text>
</comment>
<organism evidence="1 2">
    <name type="scientific">Serendipita indica (strain DSM 11827)</name>
    <name type="common">Root endophyte fungus</name>
    <name type="synonym">Piriformospora indica</name>
    <dbReference type="NCBI Taxonomy" id="1109443"/>
    <lineage>
        <taxon>Eukaryota</taxon>
        <taxon>Fungi</taxon>
        <taxon>Dikarya</taxon>
        <taxon>Basidiomycota</taxon>
        <taxon>Agaricomycotina</taxon>
        <taxon>Agaricomycetes</taxon>
        <taxon>Sebacinales</taxon>
        <taxon>Serendipitaceae</taxon>
        <taxon>Serendipita</taxon>
    </lineage>
</organism>
<keyword evidence="2" id="KW-1185">Reference proteome</keyword>
<protein>
    <submittedName>
        <fullName evidence="1">Uncharacterized protein</fullName>
    </submittedName>
</protein>
<accession>G4U0B1</accession>
<dbReference type="InParanoid" id="G4U0B1"/>
<dbReference type="Proteomes" id="UP000007148">
    <property type="component" value="Unassembled WGS sequence"/>
</dbReference>
<evidence type="ECO:0000313" key="1">
    <source>
        <dbReference type="EMBL" id="CCA77004.1"/>
    </source>
</evidence>
<proteinExistence type="predicted"/>
<name>G4U0B1_SERID</name>
<evidence type="ECO:0000313" key="2">
    <source>
        <dbReference type="Proteomes" id="UP000007148"/>
    </source>
</evidence>
<dbReference type="AlphaFoldDB" id="G4U0B1"/>
<sequence>MALLTAIVVFCYSINAPASDFSSISNTEALQSVAKIISSRNSLASSLALCSTIITWVSSLRNLPVLHAEAYT</sequence>
<reference evidence="1 2" key="1">
    <citation type="journal article" date="2011" name="PLoS Pathog.">
        <title>Endophytic Life Strategies Decoded by Genome and Transcriptome Analyses of the Mutualistic Root Symbiont Piriformospora indica.</title>
        <authorList>
            <person name="Zuccaro A."/>
            <person name="Lahrmann U."/>
            <person name="Guldener U."/>
            <person name="Langen G."/>
            <person name="Pfiffi S."/>
            <person name="Biedenkopf D."/>
            <person name="Wong P."/>
            <person name="Samans B."/>
            <person name="Grimm C."/>
            <person name="Basiewicz M."/>
            <person name="Murat C."/>
            <person name="Martin F."/>
            <person name="Kogel K.H."/>
        </authorList>
    </citation>
    <scope>NUCLEOTIDE SEQUENCE [LARGE SCALE GENOMIC DNA]</scope>
    <source>
        <strain evidence="1 2">DSM 11827</strain>
    </source>
</reference>